<feature type="compositionally biased region" description="Basic and acidic residues" evidence="1">
    <location>
        <begin position="273"/>
        <end position="282"/>
    </location>
</feature>
<evidence type="ECO:0000313" key="3">
    <source>
        <dbReference type="Proteomes" id="UP001211907"/>
    </source>
</evidence>
<organism evidence="2 3">
    <name type="scientific">Physocladia obscura</name>
    <dbReference type="NCBI Taxonomy" id="109957"/>
    <lineage>
        <taxon>Eukaryota</taxon>
        <taxon>Fungi</taxon>
        <taxon>Fungi incertae sedis</taxon>
        <taxon>Chytridiomycota</taxon>
        <taxon>Chytridiomycota incertae sedis</taxon>
        <taxon>Chytridiomycetes</taxon>
        <taxon>Chytridiales</taxon>
        <taxon>Chytriomycetaceae</taxon>
        <taxon>Physocladia</taxon>
    </lineage>
</organism>
<dbReference type="Proteomes" id="UP001211907">
    <property type="component" value="Unassembled WGS sequence"/>
</dbReference>
<keyword evidence="3" id="KW-1185">Reference proteome</keyword>
<feature type="region of interest" description="Disordered" evidence="1">
    <location>
        <begin position="326"/>
        <end position="358"/>
    </location>
</feature>
<sequence length="455" mass="50177">MASANEAIIILNESLEIQRTLFSLQTQLTHGLARVNSVVDMVAKIVGTASPISPTLAVDQRTHKHSGTGGETKGASHINFRRDISDGNPIDASCTSANDFSSRYGALQQISALRPSFQSSTLYGYRGASISLDLRPQQQQQQQQLTKPNNIEKTTINSQSSIKSQDIQILSAGIRWDEIDHIKPVKSALIRSKSYENSAMKLNGEAVEKSKLSVMAGGVSEDSQISPLSESPDSNVFQDFKDCSSICATAGSTSTISNKSSENFWQQQQQQEKQTKEARRDQQVNFDPQIPASSLLLPTTAFKKDATPQEFRGEFSSGSILRTAKNVRRESTLSSPHSSHFSRRTSGMTPDTLKSHHTKQSILMDIDSDNYVSRIPESPLQEKNISIPPVLQSRANVYKKSTVLQRLLLYRAFDNDGTFIATRKRDGDSSEPISLFADGFHPQSIVNTFVNSMMI</sequence>
<protein>
    <submittedName>
        <fullName evidence="2">Uncharacterized protein</fullName>
    </submittedName>
</protein>
<evidence type="ECO:0000313" key="2">
    <source>
        <dbReference type="EMBL" id="KAJ3130076.1"/>
    </source>
</evidence>
<feature type="region of interest" description="Disordered" evidence="1">
    <location>
        <begin position="254"/>
        <end position="290"/>
    </location>
</feature>
<feature type="region of interest" description="Disordered" evidence="1">
    <location>
        <begin position="56"/>
        <end position="75"/>
    </location>
</feature>
<feature type="compositionally biased region" description="Polar residues" evidence="1">
    <location>
        <begin position="254"/>
        <end position="265"/>
    </location>
</feature>
<accession>A0AAD5T4C4</accession>
<dbReference type="EMBL" id="JADGJH010000400">
    <property type="protein sequence ID" value="KAJ3130076.1"/>
    <property type="molecule type" value="Genomic_DNA"/>
</dbReference>
<name>A0AAD5T4C4_9FUNG</name>
<proteinExistence type="predicted"/>
<reference evidence="2" key="1">
    <citation type="submission" date="2020-05" db="EMBL/GenBank/DDBJ databases">
        <title>Phylogenomic resolution of chytrid fungi.</title>
        <authorList>
            <person name="Stajich J.E."/>
            <person name="Amses K."/>
            <person name="Simmons R."/>
            <person name="Seto K."/>
            <person name="Myers J."/>
            <person name="Bonds A."/>
            <person name="Quandt C.A."/>
            <person name="Barry K."/>
            <person name="Liu P."/>
            <person name="Grigoriev I."/>
            <person name="Longcore J.E."/>
            <person name="James T.Y."/>
        </authorList>
    </citation>
    <scope>NUCLEOTIDE SEQUENCE</scope>
    <source>
        <strain evidence="2">JEL0513</strain>
    </source>
</reference>
<comment type="caution">
    <text evidence="2">The sequence shown here is derived from an EMBL/GenBank/DDBJ whole genome shotgun (WGS) entry which is preliminary data.</text>
</comment>
<gene>
    <name evidence="2" type="ORF">HK100_008287</name>
</gene>
<feature type="non-terminal residue" evidence="2">
    <location>
        <position position="455"/>
    </location>
</feature>
<dbReference type="AlphaFoldDB" id="A0AAD5T4C4"/>
<evidence type="ECO:0000256" key="1">
    <source>
        <dbReference type="SAM" id="MobiDB-lite"/>
    </source>
</evidence>